<feature type="compositionally biased region" description="Basic residues" evidence="1">
    <location>
        <begin position="13"/>
        <end position="26"/>
    </location>
</feature>
<dbReference type="Proteomes" id="UP000527355">
    <property type="component" value="Unassembled WGS sequence"/>
</dbReference>
<dbReference type="EMBL" id="JABWUV010000002">
    <property type="protein sequence ID" value="KAF6378875.1"/>
    <property type="molecule type" value="Genomic_DNA"/>
</dbReference>
<comment type="caution">
    <text evidence="2">The sequence shown here is derived from an EMBL/GenBank/DDBJ whole genome shotgun (WGS) entry which is preliminary data.</text>
</comment>
<organism evidence="2 3">
    <name type="scientific">Myotis myotis</name>
    <name type="common">Greater mouse-eared bat</name>
    <name type="synonym">Vespertilio myotis</name>
    <dbReference type="NCBI Taxonomy" id="51298"/>
    <lineage>
        <taxon>Eukaryota</taxon>
        <taxon>Metazoa</taxon>
        <taxon>Chordata</taxon>
        <taxon>Craniata</taxon>
        <taxon>Vertebrata</taxon>
        <taxon>Euteleostomi</taxon>
        <taxon>Mammalia</taxon>
        <taxon>Eutheria</taxon>
        <taxon>Laurasiatheria</taxon>
        <taxon>Chiroptera</taxon>
        <taxon>Yangochiroptera</taxon>
        <taxon>Vespertilionidae</taxon>
        <taxon>Myotis</taxon>
    </lineage>
</organism>
<gene>
    <name evidence="2" type="ORF">mMyoMyo1_009764</name>
</gene>
<sequence>MHTHIHITDCPPWKHRRRRSRQKKKPPTFGPGASACCWLQPRRWTSHPSKPPREAANPVVQGTSACGQGNRFPLLLLQSLLQYSPSEFLSCAATQLHFSSEGYGTERAVLKAYIFKTVRLVLKQLDGKLESLK</sequence>
<keyword evidence="3" id="KW-1185">Reference proteome</keyword>
<dbReference type="AlphaFoldDB" id="A0A7J7ZXU3"/>
<proteinExistence type="predicted"/>
<feature type="region of interest" description="Disordered" evidence="1">
    <location>
        <begin position="1"/>
        <end position="33"/>
    </location>
</feature>
<evidence type="ECO:0000313" key="2">
    <source>
        <dbReference type="EMBL" id="KAF6378875.1"/>
    </source>
</evidence>
<evidence type="ECO:0000256" key="1">
    <source>
        <dbReference type="SAM" id="MobiDB-lite"/>
    </source>
</evidence>
<accession>A0A7J7ZXU3</accession>
<name>A0A7J7ZXU3_MYOMY</name>
<evidence type="ECO:0000313" key="3">
    <source>
        <dbReference type="Proteomes" id="UP000527355"/>
    </source>
</evidence>
<protein>
    <submittedName>
        <fullName evidence="2">Uncharacterized protein</fullName>
    </submittedName>
</protein>
<reference evidence="2 3" key="1">
    <citation type="journal article" date="2020" name="Nature">
        <title>Six reference-quality genomes reveal evolution of bat adaptations.</title>
        <authorList>
            <person name="Jebb D."/>
            <person name="Huang Z."/>
            <person name="Pippel M."/>
            <person name="Hughes G.M."/>
            <person name="Lavrichenko K."/>
            <person name="Devanna P."/>
            <person name="Winkler S."/>
            <person name="Jermiin L.S."/>
            <person name="Skirmuntt E.C."/>
            <person name="Katzourakis A."/>
            <person name="Burkitt-Gray L."/>
            <person name="Ray D.A."/>
            <person name="Sullivan K.A.M."/>
            <person name="Roscito J.G."/>
            <person name="Kirilenko B.M."/>
            <person name="Davalos L.M."/>
            <person name="Corthals A.P."/>
            <person name="Power M.L."/>
            <person name="Jones G."/>
            <person name="Ransome R.D."/>
            <person name="Dechmann D.K.N."/>
            <person name="Locatelli A.G."/>
            <person name="Puechmaille S.J."/>
            <person name="Fedrigo O."/>
            <person name="Jarvis E.D."/>
            <person name="Hiller M."/>
            <person name="Vernes S.C."/>
            <person name="Myers E.W."/>
            <person name="Teeling E.C."/>
        </authorList>
    </citation>
    <scope>NUCLEOTIDE SEQUENCE [LARGE SCALE GENOMIC DNA]</scope>
    <source>
        <strain evidence="2">MMyoMyo1</strain>
        <tissue evidence="2">Flight muscle</tissue>
    </source>
</reference>